<organism evidence="7 8">
    <name type="scientific">Candidatus Thiomargarita nelsonii</name>
    <dbReference type="NCBI Taxonomy" id="1003181"/>
    <lineage>
        <taxon>Bacteria</taxon>
        <taxon>Pseudomonadati</taxon>
        <taxon>Pseudomonadota</taxon>
        <taxon>Gammaproteobacteria</taxon>
        <taxon>Thiotrichales</taxon>
        <taxon>Thiotrichaceae</taxon>
        <taxon>Thiomargarita</taxon>
    </lineage>
</organism>
<proteinExistence type="inferred from homology"/>
<evidence type="ECO:0000256" key="1">
    <source>
        <dbReference type="ARBA" id="ARBA00009477"/>
    </source>
</evidence>
<dbReference type="Pfam" id="PF25954">
    <property type="entry name" value="Beta-barrel_RND_2"/>
    <property type="match status" value="1"/>
</dbReference>
<dbReference type="Proteomes" id="UP000076962">
    <property type="component" value="Unassembled WGS sequence"/>
</dbReference>
<feature type="domain" description="CusB-like beta-barrel" evidence="5">
    <location>
        <begin position="81"/>
        <end position="157"/>
    </location>
</feature>
<keyword evidence="3" id="KW-0732">Signal</keyword>
<dbReference type="FunFam" id="2.40.30.170:FF:000010">
    <property type="entry name" value="Efflux RND transporter periplasmic adaptor subunit"/>
    <property type="match status" value="1"/>
</dbReference>
<keyword evidence="4" id="KW-0406">Ion transport</keyword>
<dbReference type="GO" id="GO:0046914">
    <property type="term" value="F:transition metal ion binding"/>
    <property type="evidence" value="ECO:0007669"/>
    <property type="project" value="TreeGrafter"/>
</dbReference>
<evidence type="ECO:0000259" key="5">
    <source>
        <dbReference type="Pfam" id="PF25954"/>
    </source>
</evidence>
<keyword evidence="2" id="KW-0813">Transport</keyword>
<dbReference type="Gene3D" id="2.40.30.170">
    <property type="match status" value="1"/>
</dbReference>
<comment type="caution">
    <text evidence="7">The sequence shown here is derived from an EMBL/GenBank/DDBJ whole genome shotgun (WGS) entry which is preliminary data.</text>
</comment>
<accession>A0A176S2Q6</accession>
<dbReference type="PATRIC" id="fig|1003181.4.peg.2509"/>
<dbReference type="InterPro" id="IPR058792">
    <property type="entry name" value="Beta-barrel_RND_2"/>
</dbReference>
<dbReference type="Pfam" id="PF25975">
    <property type="entry name" value="CzcB_C"/>
    <property type="match status" value="1"/>
</dbReference>
<sequence length="244" mass="27729">MQMVMKSHGINRQQYRNAIRNRLRLLGVPDSIIKKIERQNHSINKVPIFAPQSGTVTRLNIREGMYVTPSLEMFTIVDLSTIWVMVEVFEHQLDWIQTGLSAEIRVPALPGRVWKGKVDYIYPELELKTRTLKVRLRFENPKGLLKLNMFAQAEIHGKPKGDVLKIPRQALIVTGERESVIVALGDGRFKPVDVKTGMRSQGDVEILSGLKKDERIVLSGQFLIDSEANLQASFLRLSEAGHQH</sequence>
<dbReference type="PANTHER" id="PTHR30097">
    <property type="entry name" value="CATION EFFLUX SYSTEM PROTEIN CUSB"/>
    <property type="match status" value="1"/>
</dbReference>
<dbReference type="EMBL" id="LUTY01000981">
    <property type="protein sequence ID" value="OAD22382.1"/>
    <property type="molecule type" value="Genomic_DNA"/>
</dbReference>
<dbReference type="Gene3D" id="2.40.420.20">
    <property type="match status" value="1"/>
</dbReference>
<evidence type="ECO:0000313" key="7">
    <source>
        <dbReference type="EMBL" id="OAD22382.1"/>
    </source>
</evidence>
<evidence type="ECO:0000313" key="8">
    <source>
        <dbReference type="Proteomes" id="UP000076962"/>
    </source>
</evidence>
<evidence type="ECO:0000259" key="6">
    <source>
        <dbReference type="Pfam" id="PF25975"/>
    </source>
</evidence>
<dbReference type="GO" id="GO:0015679">
    <property type="term" value="P:plasma membrane copper ion transport"/>
    <property type="evidence" value="ECO:0007669"/>
    <property type="project" value="TreeGrafter"/>
</dbReference>
<name>A0A176S2Q6_9GAMM</name>
<reference evidence="7 8" key="1">
    <citation type="submission" date="2016-05" db="EMBL/GenBank/DDBJ databases">
        <title>Single-cell genome of chain-forming Candidatus Thiomargarita nelsonii and comparison to other large sulfur-oxidizing bacteria.</title>
        <authorList>
            <person name="Winkel M."/>
            <person name="Salman V."/>
            <person name="Woyke T."/>
            <person name="Schulz-Vogt H."/>
            <person name="Richter M."/>
            <person name="Flood B."/>
            <person name="Bailey J."/>
            <person name="Amann R."/>
            <person name="Mussmann M."/>
        </authorList>
    </citation>
    <scope>NUCLEOTIDE SEQUENCE [LARGE SCALE GENOMIC DNA]</scope>
    <source>
        <strain evidence="7 8">THI036</strain>
    </source>
</reference>
<dbReference type="GO" id="GO:0016020">
    <property type="term" value="C:membrane"/>
    <property type="evidence" value="ECO:0007669"/>
    <property type="project" value="InterPro"/>
</dbReference>
<dbReference type="GO" id="GO:0022857">
    <property type="term" value="F:transmembrane transporter activity"/>
    <property type="evidence" value="ECO:0007669"/>
    <property type="project" value="InterPro"/>
</dbReference>
<dbReference type="SUPFAM" id="SSF111369">
    <property type="entry name" value="HlyD-like secretion proteins"/>
    <property type="match status" value="1"/>
</dbReference>
<dbReference type="NCBIfam" id="TIGR01730">
    <property type="entry name" value="RND_mfp"/>
    <property type="match status" value="1"/>
</dbReference>
<comment type="similarity">
    <text evidence="1">Belongs to the membrane fusion protein (MFP) (TC 8.A.1) family.</text>
</comment>
<evidence type="ECO:0000256" key="2">
    <source>
        <dbReference type="ARBA" id="ARBA00022448"/>
    </source>
</evidence>
<protein>
    <submittedName>
        <fullName evidence="7">Efflux transporter RND family, MFP subunit</fullName>
    </submittedName>
</protein>
<evidence type="ECO:0000256" key="3">
    <source>
        <dbReference type="ARBA" id="ARBA00022729"/>
    </source>
</evidence>
<dbReference type="FunFam" id="2.40.420.20:FF:000003">
    <property type="entry name" value="Cation efflux system protein cusB"/>
    <property type="match status" value="1"/>
</dbReference>
<dbReference type="InterPro" id="IPR051909">
    <property type="entry name" value="MFP_Cation_Efflux"/>
</dbReference>
<dbReference type="InterPro" id="IPR006143">
    <property type="entry name" value="RND_pump_MFP"/>
</dbReference>
<feature type="domain" description="CzcB-like C-terminal circularly permuted SH3-like" evidence="6">
    <location>
        <begin position="165"/>
        <end position="224"/>
    </location>
</feature>
<dbReference type="PANTHER" id="PTHR30097:SF15">
    <property type="entry name" value="CATION EFFLUX SYSTEM PROTEIN CUSB"/>
    <property type="match status" value="1"/>
</dbReference>
<keyword evidence="8" id="KW-1185">Reference proteome</keyword>
<dbReference type="InterPro" id="IPR058649">
    <property type="entry name" value="CzcB_C"/>
</dbReference>
<evidence type="ECO:0000256" key="4">
    <source>
        <dbReference type="ARBA" id="ARBA00023065"/>
    </source>
</evidence>
<dbReference type="AlphaFoldDB" id="A0A176S2Q6"/>
<dbReference type="GO" id="GO:0030288">
    <property type="term" value="C:outer membrane-bounded periplasmic space"/>
    <property type="evidence" value="ECO:0007669"/>
    <property type="project" value="TreeGrafter"/>
</dbReference>
<gene>
    <name evidence="7" type="ORF">THIOM_001816</name>
</gene>
<dbReference type="GO" id="GO:0060003">
    <property type="term" value="P:copper ion export"/>
    <property type="evidence" value="ECO:0007669"/>
    <property type="project" value="TreeGrafter"/>
</dbReference>